<keyword evidence="1 2" id="KW-0812">Transmembrane</keyword>
<keyword evidence="1" id="KW-0472">Membrane</keyword>
<dbReference type="KEGG" id="tvl:FAZ95_02225"/>
<evidence type="ECO:0000256" key="1">
    <source>
        <dbReference type="SAM" id="Phobius"/>
    </source>
</evidence>
<evidence type="ECO:0000313" key="3">
    <source>
        <dbReference type="Proteomes" id="UP000298656"/>
    </source>
</evidence>
<organism evidence="2 3">
    <name type="scientific">Trinickia violacea</name>
    <dbReference type="NCBI Taxonomy" id="2571746"/>
    <lineage>
        <taxon>Bacteria</taxon>
        <taxon>Pseudomonadati</taxon>
        <taxon>Pseudomonadota</taxon>
        <taxon>Betaproteobacteria</taxon>
        <taxon>Burkholderiales</taxon>
        <taxon>Burkholderiaceae</taxon>
        <taxon>Trinickia</taxon>
    </lineage>
</organism>
<protein>
    <submittedName>
        <fullName evidence="2">Twin transmembrane helix small protein</fullName>
    </submittedName>
</protein>
<feature type="transmembrane region" description="Helical" evidence="1">
    <location>
        <begin position="35"/>
        <end position="55"/>
    </location>
</feature>
<dbReference type="EMBL" id="CP040077">
    <property type="protein sequence ID" value="QCP48108.1"/>
    <property type="molecule type" value="Genomic_DNA"/>
</dbReference>
<gene>
    <name evidence="2" type="ORF">FAZ95_02225</name>
</gene>
<keyword evidence="1" id="KW-1133">Transmembrane helix</keyword>
<dbReference type="Proteomes" id="UP000298656">
    <property type="component" value="Chromosome 1"/>
</dbReference>
<dbReference type="Pfam" id="PF11137">
    <property type="entry name" value="DUF2909"/>
    <property type="match status" value="1"/>
</dbReference>
<dbReference type="AlphaFoldDB" id="A0A4P8IHI5"/>
<feature type="transmembrane region" description="Helical" evidence="1">
    <location>
        <begin position="6"/>
        <end position="23"/>
    </location>
</feature>
<accession>A0A4P8IHI5</accession>
<dbReference type="NCBIfam" id="NF033233">
    <property type="entry name" value="twin_helix"/>
    <property type="match status" value="1"/>
</dbReference>
<dbReference type="OrthoDB" id="8687573at2"/>
<sequence length="70" mass="8100">MFHFLVAIAFVLIITSLGSALYFMMHDQGKTKRMVWSLATRVGLSISLFLLLWLAHWMGWIQYSQVPLGR</sequence>
<keyword evidence="3" id="KW-1185">Reference proteome</keyword>
<evidence type="ECO:0000313" key="2">
    <source>
        <dbReference type="EMBL" id="QCP48108.1"/>
    </source>
</evidence>
<dbReference type="RefSeq" id="WP_137330950.1">
    <property type="nucleotide sequence ID" value="NZ_CP040077.1"/>
</dbReference>
<name>A0A4P8IHI5_9BURK</name>
<dbReference type="InterPro" id="IPR021313">
    <property type="entry name" value="DUF2909"/>
</dbReference>
<reference evidence="2 3" key="1">
    <citation type="submission" date="2019-05" db="EMBL/GenBank/DDBJ databases">
        <title>Burkholderia sp. DHOD12, isolated from subtropical forest soil.</title>
        <authorList>
            <person name="Gao Z.-H."/>
            <person name="Qiu L.-H."/>
        </authorList>
    </citation>
    <scope>NUCLEOTIDE SEQUENCE [LARGE SCALE GENOMIC DNA]</scope>
    <source>
        <strain evidence="2 3">DHOD12</strain>
    </source>
</reference>
<proteinExistence type="predicted"/>